<comment type="catalytic activity">
    <reaction evidence="22">
        <text>(R)-carnitine + (9Z)-octadecenoyl-CoA = O-(9Z)-octadecenoyl-(R)-carnitine + CoA</text>
        <dbReference type="Rhea" id="RHEA:44856"/>
        <dbReference type="ChEBI" id="CHEBI:16347"/>
        <dbReference type="ChEBI" id="CHEBI:57287"/>
        <dbReference type="ChEBI" id="CHEBI:57387"/>
        <dbReference type="ChEBI" id="CHEBI:84651"/>
    </reaction>
</comment>
<gene>
    <name evidence="31" type="ORF">J0S82_009837</name>
</gene>
<sequence>SLTCSCLEPEVSYAYPSVTNTEVFKGFIQWTSKALAYITAFVSRVYPKDMHSSVPTVILDYGKLRCMGEVEGEAGELWQQKNEPKHLSHHALWQRSEPLVQQLIQPDVNQFLWSAASNSGQSRGASQPMGTACMRINLNLNDVLEIGFPRPEQTIDTSLLTKVPKKESVRNSVYPLPGLLKDDQYSRQIADWLERQWAGPWERLPPGRMVARLLLRAWLRAPAVGPDVPCRSLSADSGPGQYLHRSIVPTMHFQDSLPRLPIPKLEDTIRRYLSAQKPLLDDSQFRKTEQVCKSFENGIGKELHEQLIAQDKQNKQTSYISGPWFDMYLTARDSIVLNFNPFMAFNPDPKSGYNDQLTRATNMTVSAIRFLKTLRAGLLEPEVFHLNPAKSDTEAFKRLIRFVPSSLSWYGAYLVNAYPLDMSQYFRLFNSTRLPKPTRDELLTDDKARHLLVLRKGNFYVFDVLDRDGNIVSASEIQAHLKYILSDNSPAPEFPLAYLTSENRDVWADLRQKLLSNSNEETLRKVDTAVFCLCLDDFPIKDLVHLSHNMLHGDGTNRWYDKSFNLIIAKDGTSAVHFEHAWGDGVAVLRFFNEVFKDSVHTPAITPQSQPASTDSSAAVQKLNFKLTDALKTGIRSAKETFDATMKTLTIDCIQFQRGGKEFLKKQQLSPDSVAQLAFQMAFMRQYGQTVATYESCSTAAFKHGRTETIRPASIFTKRCSEAFVRAPSKHSAGELQQLMAECSKYHNKLTKEAAMGQGFDRHLFALRYLAAAKGTDLPELYLDPAYGQINHNILSTSTLSSPAVNLGGFAPVVPDGFGIGYAVHDNWIGCNVSSYPGRSAREFLQCVEKSLEDMFDALEGKSIKS</sequence>
<evidence type="ECO:0000256" key="10">
    <source>
        <dbReference type="ARBA" id="ARBA00022990"/>
    </source>
</evidence>
<dbReference type="UniPathway" id="UPA00659"/>
<dbReference type="PANTHER" id="PTHR22589">
    <property type="entry name" value="CARNITINE O-ACYLTRANSFERASE"/>
    <property type="match status" value="1"/>
</dbReference>
<evidence type="ECO:0000256" key="4">
    <source>
        <dbReference type="ARBA" id="ARBA00013243"/>
    </source>
</evidence>
<keyword evidence="9" id="KW-0809">Transit peptide</keyword>
<dbReference type="FunFam" id="1.20.1280.180:FF:000001">
    <property type="entry name" value="Carnitine O-palmitoyltransferase 2, mitochondrial"/>
    <property type="match status" value="1"/>
</dbReference>
<dbReference type="InterPro" id="IPR042231">
    <property type="entry name" value="Cho/carn_acyl_trans_2"/>
</dbReference>
<comment type="catalytic activity">
    <reaction evidence="26">
        <text>4,8-dimethylnonanoyl-CoA + (R)-carnitine = O-4,8-dimethylnonanoyl-(R)-carnitine + CoA</text>
        <dbReference type="Rhea" id="RHEA:44860"/>
        <dbReference type="ChEBI" id="CHEBI:16347"/>
        <dbReference type="ChEBI" id="CHEBI:57287"/>
        <dbReference type="ChEBI" id="CHEBI:77061"/>
        <dbReference type="ChEBI" id="CHEBI:84654"/>
    </reaction>
</comment>
<evidence type="ECO:0000256" key="14">
    <source>
        <dbReference type="ARBA" id="ARBA00023315"/>
    </source>
</evidence>
<dbReference type="PROSITE" id="PS00440">
    <property type="entry name" value="ACYLTRANSF_C_2"/>
    <property type="match status" value="1"/>
</dbReference>
<comment type="catalytic activity">
    <reaction evidence="19">
        <text>decanoyl-CoA + (R)-carnitine = O-decanoyl-(R)-carnitine + CoA</text>
        <dbReference type="Rhea" id="RHEA:44828"/>
        <dbReference type="ChEBI" id="CHEBI:16347"/>
        <dbReference type="ChEBI" id="CHEBI:28717"/>
        <dbReference type="ChEBI" id="CHEBI:57287"/>
        <dbReference type="ChEBI" id="CHEBI:61430"/>
    </reaction>
</comment>
<proteinExistence type="inferred from homology"/>
<evidence type="ECO:0000256" key="21">
    <source>
        <dbReference type="ARBA" id="ARBA00047819"/>
    </source>
</evidence>
<keyword evidence="13" id="KW-0472">Membrane</keyword>
<comment type="caution">
    <text evidence="31">The sequence shown here is derived from an EMBL/GenBank/DDBJ whole genome shotgun (WGS) entry which is preliminary data.</text>
</comment>
<evidence type="ECO:0000256" key="6">
    <source>
        <dbReference type="ARBA" id="ARBA00022679"/>
    </source>
</evidence>
<feature type="non-terminal residue" evidence="31">
    <location>
        <position position="1"/>
    </location>
</feature>
<evidence type="ECO:0000256" key="24">
    <source>
        <dbReference type="ARBA" id="ARBA00048764"/>
    </source>
</evidence>
<evidence type="ECO:0000256" key="28">
    <source>
        <dbReference type="ARBA" id="ARBA00049150"/>
    </source>
</evidence>
<keyword evidence="11" id="KW-0443">Lipid metabolism</keyword>
<evidence type="ECO:0000256" key="8">
    <source>
        <dbReference type="ARBA" id="ARBA00022832"/>
    </source>
</evidence>
<reference evidence="31" key="1">
    <citation type="journal article" date="2021" name="Evol. Appl.">
        <title>The genome of the Pyrenean desman and the effects of bottlenecks and inbreeding on the genomic landscape of an endangered species.</title>
        <authorList>
            <person name="Escoda L."/>
            <person name="Castresana J."/>
        </authorList>
    </citation>
    <scope>NUCLEOTIDE SEQUENCE</scope>
    <source>
        <strain evidence="31">IBE-C5619</strain>
    </source>
</reference>
<organism evidence="31 32">
    <name type="scientific">Galemys pyrenaicus</name>
    <name type="common">Iberian desman</name>
    <name type="synonym">Pyrenean desman</name>
    <dbReference type="NCBI Taxonomy" id="202257"/>
    <lineage>
        <taxon>Eukaryota</taxon>
        <taxon>Metazoa</taxon>
        <taxon>Chordata</taxon>
        <taxon>Craniata</taxon>
        <taxon>Vertebrata</taxon>
        <taxon>Euteleostomi</taxon>
        <taxon>Mammalia</taxon>
        <taxon>Eutheria</taxon>
        <taxon>Laurasiatheria</taxon>
        <taxon>Eulipotyphla</taxon>
        <taxon>Talpidae</taxon>
        <taxon>Galemys</taxon>
    </lineage>
</organism>
<dbReference type="GO" id="GO:0005743">
    <property type="term" value="C:mitochondrial inner membrane"/>
    <property type="evidence" value="ECO:0007669"/>
    <property type="project" value="UniProtKB-SubCell"/>
</dbReference>
<dbReference type="Gene3D" id="1.20.1280.180">
    <property type="match status" value="2"/>
</dbReference>
<evidence type="ECO:0000256" key="27">
    <source>
        <dbReference type="ARBA" id="ARBA00049066"/>
    </source>
</evidence>
<keyword evidence="7" id="KW-0999">Mitochondrion inner membrane</keyword>
<dbReference type="Gene3D" id="3.30.559.70">
    <property type="entry name" value="Choline/Carnitine o-acyltransferase, domain 2"/>
    <property type="match status" value="1"/>
</dbReference>
<dbReference type="Gene3D" id="1.10.275.20">
    <property type="entry name" value="Choline/Carnitine o-acyltransferase"/>
    <property type="match status" value="1"/>
</dbReference>
<dbReference type="PROSITE" id="PS00439">
    <property type="entry name" value="ACYLTRANSF_C_1"/>
    <property type="match status" value="1"/>
</dbReference>
<accession>A0A8J6DR92</accession>
<dbReference type="PANTHER" id="PTHR22589:SF51">
    <property type="entry name" value="CARNITINE O-PALMITOYLTRANSFERASE 2, MITOCHONDRIAL"/>
    <property type="match status" value="1"/>
</dbReference>
<dbReference type="GO" id="GO:0004095">
    <property type="term" value="F:carnitine O-palmitoyltransferase activity"/>
    <property type="evidence" value="ECO:0007669"/>
    <property type="project" value="UniProtKB-EC"/>
</dbReference>
<evidence type="ECO:0000256" key="5">
    <source>
        <dbReference type="ARBA" id="ARBA00022448"/>
    </source>
</evidence>
<evidence type="ECO:0000259" key="30">
    <source>
        <dbReference type="Pfam" id="PF00755"/>
    </source>
</evidence>
<keyword evidence="6" id="KW-0808">Transferase</keyword>
<evidence type="ECO:0000256" key="17">
    <source>
        <dbReference type="ARBA" id="ARBA00046213"/>
    </source>
</evidence>
<evidence type="ECO:0000256" key="9">
    <source>
        <dbReference type="ARBA" id="ARBA00022946"/>
    </source>
</evidence>
<feature type="domain" description="Choline/carnitine acyltransferase" evidence="30">
    <location>
        <begin position="260"/>
        <end position="850"/>
    </location>
</feature>
<dbReference type="GO" id="GO:0015909">
    <property type="term" value="P:long-chain fatty acid transport"/>
    <property type="evidence" value="ECO:0007669"/>
    <property type="project" value="UniProtKB-ARBA"/>
</dbReference>
<comment type="catalytic activity">
    <reaction evidence="28">
        <text>(R)-carnitine + hexadecanoyl-CoA = O-hexadecanoyl-(R)-carnitine + CoA</text>
        <dbReference type="Rhea" id="RHEA:12661"/>
        <dbReference type="ChEBI" id="CHEBI:16347"/>
        <dbReference type="ChEBI" id="CHEBI:17490"/>
        <dbReference type="ChEBI" id="CHEBI:57287"/>
        <dbReference type="ChEBI" id="CHEBI:57379"/>
        <dbReference type="EC" id="2.3.1.21"/>
    </reaction>
    <physiologicalReaction direction="right-to-left" evidence="28">
        <dbReference type="Rhea" id="RHEA:12663"/>
    </physiologicalReaction>
</comment>
<evidence type="ECO:0000256" key="20">
    <source>
        <dbReference type="ARBA" id="ARBA00047809"/>
    </source>
</evidence>
<comment type="catalytic activity">
    <reaction evidence="27">
        <text>(R)-carnitine + octadecanoyl-CoA = O-octadecanoyl-(R)-carnitine + CoA</text>
        <dbReference type="Rhea" id="RHEA:44840"/>
        <dbReference type="ChEBI" id="CHEBI:16347"/>
        <dbReference type="ChEBI" id="CHEBI:57287"/>
        <dbReference type="ChEBI" id="CHEBI:57394"/>
        <dbReference type="ChEBI" id="CHEBI:84644"/>
    </reaction>
</comment>
<evidence type="ECO:0000256" key="7">
    <source>
        <dbReference type="ARBA" id="ARBA00022792"/>
    </source>
</evidence>
<dbReference type="FunFam" id="1.10.275.20:FF:000001">
    <property type="entry name" value="carnitine O-palmitoyltransferase 2, mitochondrial"/>
    <property type="match status" value="1"/>
</dbReference>
<evidence type="ECO:0000256" key="16">
    <source>
        <dbReference type="ARBA" id="ARBA00042919"/>
    </source>
</evidence>
<dbReference type="OrthoDB" id="240216at2759"/>
<comment type="function">
    <text evidence="17">Involved in the intramitochondrial synthesis of acylcarnitines from accumulated acyl-CoA metabolites. Reconverts acylcarnitines back into the respective acyl-CoA esters that can then undergo beta-oxidation, an essential step for the mitochondrial uptake of long-chain fatty acids and their subsequent beta-oxidation in the mitochondrion. Active with medium (C8-C12) and long-chain (C14-C18) acyl-CoA esters.</text>
</comment>
<evidence type="ECO:0000256" key="23">
    <source>
        <dbReference type="ARBA" id="ARBA00048758"/>
    </source>
</evidence>
<comment type="similarity">
    <text evidence="3">Belongs to the carnitine/choline acetyltransferase family.</text>
</comment>
<keyword evidence="10" id="KW-0007">Acetylation</keyword>
<dbReference type="SUPFAM" id="SSF52777">
    <property type="entry name" value="CoA-dependent acyltransferases"/>
    <property type="match status" value="2"/>
</dbReference>
<evidence type="ECO:0000256" key="26">
    <source>
        <dbReference type="ARBA" id="ARBA00048999"/>
    </source>
</evidence>
<comment type="catalytic activity">
    <reaction evidence="24">
        <text>eicosanoyl-CoA + (R)-carnitine = O-eicosanoyl-(R)-carnitine + CoA</text>
        <dbReference type="Rhea" id="RHEA:44844"/>
        <dbReference type="ChEBI" id="CHEBI:16347"/>
        <dbReference type="ChEBI" id="CHEBI:57287"/>
        <dbReference type="ChEBI" id="CHEBI:57380"/>
        <dbReference type="ChEBI" id="CHEBI:84645"/>
    </reaction>
</comment>
<dbReference type="InterPro" id="IPR042572">
    <property type="entry name" value="Carn_acyl_trans_N"/>
</dbReference>
<dbReference type="GO" id="GO:0006635">
    <property type="term" value="P:fatty acid beta-oxidation"/>
    <property type="evidence" value="ECO:0007669"/>
    <property type="project" value="UniProtKB-UniPathway"/>
</dbReference>
<dbReference type="FunFam" id="3.30.559.10:FF:000010">
    <property type="entry name" value="carnitine O-palmitoyltransferase 2, mitochondrial"/>
    <property type="match status" value="1"/>
</dbReference>
<dbReference type="Proteomes" id="UP000700334">
    <property type="component" value="Unassembled WGS sequence"/>
</dbReference>
<dbReference type="Gene3D" id="3.30.559.10">
    <property type="entry name" value="Chloramphenicol acetyltransferase-like domain"/>
    <property type="match status" value="1"/>
</dbReference>
<evidence type="ECO:0000256" key="22">
    <source>
        <dbReference type="ARBA" id="ARBA00048565"/>
    </source>
</evidence>
<comment type="subcellular location">
    <subcellularLocation>
        <location evidence="1">Mitochondrion inner membrane</location>
        <topology evidence="1">Peripheral membrane protein</topology>
        <orientation evidence="1">Matrix side</orientation>
    </subcellularLocation>
</comment>
<dbReference type="InterPro" id="IPR039551">
    <property type="entry name" value="Cho/carn_acyl_trans"/>
</dbReference>
<dbReference type="AlphaFoldDB" id="A0A8J6DR92"/>
<dbReference type="InterPro" id="IPR000542">
    <property type="entry name" value="Carn_acyl_trans"/>
</dbReference>
<comment type="catalytic activity">
    <reaction evidence="21">
        <text>dodecanoyl-CoA + (R)-carnitine = O-dodecanoyl-R-carnitine + CoA</text>
        <dbReference type="Rhea" id="RHEA:40279"/>
        <dbReference type="ChEBI" id="CHEBI:16347"/>
        <dbReference type="ChEBI" id="CHEBI:57287"/>
        <dbReference type="ChEBI" id="CHEBI:57375"/>
        <dbReference type="ChEBI" id="CHEBI:77086"/>
    </reaction>
</comment>
<evidence type="ECO:0000256" key="3">
    <source>
        <dbReference type="ARBA" id="ARBA00005232"/>
    </source>
</evidence>
<evidence type="ECO:0000256" key="18">
    <source>
        <dbReference type="ARBA" id="ARBA00047431"/>
    </source>
</evidence>
<evidence type="ECO:0000256" key="1">
    <source>
        <dbReference type="ARBA" id="ARBA00004443"/>
    </source>
</evidence>
<dbReference type="EC" id="2.3.1.21" evidence="4"/>
<evidence type="ECO:0000256" key="11">
    <source>
        <dbReference type="ARBA" id="ARBA00023098"/>
    </source>
</evidence>
<evidence type="ECO:0000256" key="13">
    <source>
        <dbReference type="ARBA" id="ARBA00023136"/>
    </source>
</evidence>
<evidence type="ECO:0000313" key="32">
    <source>
        <dbReference type="Proteomes" id="UP000700334"/>
    </source>
</evidence>
<keyword evidence="32" id="KW-1185">Reference proteome</keyword>
<evidence type="ECO:0000313" key="31">
    <source>
        <dbReference type="EMBL" id="KAG8518917.1"/>
    </source>
</evidence>
<evidence type="ECO:0000256" key="29">
    <source>
        <dbReference type="PIRSR" id="PIRSR600542-1"/>
    </source>
</evidence>
<evidence type="ECO:0000256" key="19">
    <source>
        <dbReference type="ARBA" id="ARBA00047449"/>
    </source>
</evidence>
<comment type="catalytic activity">
    <reaction evidence="23">
        <text>(9Z)-tetradecenoyl-CoA + (R)-carnitine = O-(9Z)-tetradecenoyl-(R)-carnitine + CoA</text>
        <dbReference type="Rhea" id="RHEA:44848"/>
        <dbReference type="ChEBI" id="CHEBI:16347"/>
        <dbReference type="ChEBI" id="CHEBI:57287"/>
        <dbReference type="ChEBI" id="CHEBI:65060"/>
        <dbReference type="ChEBI" id="CHEBI:84647"/>
    </reaction>
</comment>
<dbReference type="EMBL" id="JAGFMF010011617">
    <property type="protein sequence ID" value="KAG8518917.1"/>
    <property type="molecule type" value="Genomic_DNA"/>
</dbReference>
<keyword evidence="12" id="KW-0496">Mitochondrion</keyword>
<feature type="active site" description="Proton acceptor" evidence="29">
    <location>
        <position position="580"/>
    </location>
</feature>
<protein>
    <recommendedName>
        <fullName evidence="15">Carnitine O-palmitoyltransferase 2, mitochondrial</fullName>
        <ecNumber evidence="4">2.3.1.21</ecNumber>
    </recommendedName>
    <alternativeName>
        <fullName evidence="16">Carnitine palmitoyltransferase II</fullName>
    </alternativeName>
</protein>
<evidence type="ECO:0000256" key="25">
    <source>
        <dbReference type="ARBA" id="ARBA00048991"/>
    </source>
</evidence>
<evidence type="ECO:0000256" key="2">
    <source>
        <dbReference type="ARBA" id="ARBA00005005"/>
    </source>
</evidence>
<keyword evidence="14" id="KW-0012">Acyltransferase</keyword>
<keyword evidence="8" id="KW-0276">Fatty acid metabolism</keyword>
<comment type="catalytic activity">
    <reaction evidence="18">
        <text>(5Z)-tetradecenoyl-CoA + (R)-carnitine = O-(5Z)-tetradecenoyl-(R)-carnitine + CoA</text>
        <dbReference type="Rhea" id="RHEA:44852"/>
        <dbReference type="ChEBI" id="CHEBI:16347"/>
        <dbReference type="ChEBI" id="CHEBI:57287"/>
        <dbReference type="ChEBI" id="CHEBI:84649"/>
        <dbReference type="ChEBI" id="CHEBI:84650"/>
    </reaction>
</comment>
<dbReference type="Pfam" id="PF00755">
    <property type="entry name" value="Carn_acyltransf"/>
    <property type="match status" value="1"/>
</dbReference>
<dbReference type="InterPro" id="IPR023213">
    <property type="entry name" value="CAT-like_dom_sf"/>
</dbReference>
<name>A0A8J6DR92_GALPY</name>
<comment type="catalytic activity">
    <reaction evidence="20">
        <text>octanoyl-CoA + (R)-carnitine = O-octanoyl-(R)-carnitine + CoA</text>
        <dbReference type="Rhea" id="RHEA:17177"/>
        <dbReference type="ChEBI" id="CHEBI:16347"/>
        <dbReference type="ChEBI" id="CHEBI:18102"/>
        <dbReference type="ChEBI" id="CHEBI:57287"/>
        <dbReference type="ChEBI" id="CHEBI:57386"/>
    </reaction>
</comment>
<evidence type="ECO:0000256" key="15">
    <source>
        <dbReference type="ARBA" id="ARBA00040346"/>
    </source>
</evidence>
<evidence type="ECO:0000256" key="12">
    <source>
        <dbReference type="ARBA" id="ARBA00023128"/>
    </source>
</evidence>
<comment type="catalytic activity">
    <reaction evidence="25">
        <text>tetradecanoyl-CoA + (R)-carnitine = O-tetradecanoyl-(R)-carnitine + CoA</text>
        <dbReference type="Rhea" id="RHEA:44832"/>
        <dbReference type="ChEBI" id="CHEBI:16347"/>
        <dbReference type="ChEBI" id="CHEBI:57287"/>
        <dbReference type="ChEBI" id="CHEBI:57385"/>
        <dbReference type="ChEBI" id="CHEBI:84634"/>
    </reaction>
</comment>
<keyword evidence="5" id="KW-0813">Transport</keyword>
<comment type="pathway">
    <text evidence="2">Lipid metabolism; fatty acid beta-oxidation.</text>
</comment>